<dbReference type="PANTHER" id="PTHR43630">
    <property type="entry name" value="POLY-BETA-1,6-N-ACETYL-D-GLUCOSAMINE SYNTHASE"/>
    <property type="match status" value="1"/>
</dbReference>
<evidence type="ECO:0000256" key="2">
    <source>
        <dbReference type="ARBA" id="ARBA00022676"/>
    </source>
</evidence>
<dbReference type="Proteomes" id="UP000601041">
    <property type="component" value="Unassembled WGS sequence"/>
</dbReference>
<keyword evidence="3" id="KW-0808">Transferase</keyword>
<dbReference type="Gene3D" id="3.90.550.10">
    <property type="entry name" value="Spore Coat Polysaccharide Biosynthesis Protein SpsA, Chain A"/>
    <property type="match status" value="1"/>
</dbReference>
<keyword evidence="2" id="KW-0328">Glycosyltransferase</keyword>
<keyword evidence="7" id="KW-1185">Reference proteome</keyword>
<dbReference type="RefSeq" id="WP_142587378.1">
    <property type="nucleotide sequence ID" value="NZ_CABFWE030000005.1"/>
</dbReference>
<evidence type="ECO:0000259" key="5">
    <source>
        <dbReference type="Pfam" id="PF00535"/>
    </source>
</evidence>
<dbReference type="InterPro" id="IPR001173">
    <property type="entry name" value="Glyco_trans_2-like"/>
</dbReference>
<feature type="transmembrane region" description="Helical" evidence="4">
    <location>
        <begin position="268"/>
        <end position="287"/>
    </location>
</feature>
<name>A0ABN7JLE9_9HYPH</name>
<dbReference type="PANTHER" id="PTHR43630:SF1">
    <property type="entry name" value="POLY-BETA-1,6-N-ACETYL-D-GLUCOSAMINE SYNTHASE"/>
    <property type="match status" value="1"/>
</dbReference>
<evidence type="ECO:0000256" key="4">
    <source>
        <dbReference type="SAM" id="Phobius"/>
    </source>
</evidence>
<feature type="transmembrane region" description="Helical" evidence="4">
    <location>
        <begin position="245"/>
        <end position="263"/>
    </location>
</feature>
<dbReference type="Pfam" id="PF00535">
    <property type="entry name" value="Glycos_transf_2"/>
    <property type="match status" value="1"/>
</dbReference>
<protein>
    <submittedName>
        <fullName evidence="6">Glycosyltransferase family 2 protein</fullName>
    </submittedName>
</protein>
<dbReference type="EMBL" id="CABFWE030000005">
    <property type="protein sequence ID" value="CAD7032190.1"/>
    <property type="molecule type" value="Genomic_DNA"/>
</dbReference>
<keyword evidence="4" id="KW-0472">Membrane</keyword>
<organism evidence="6 7">
    <name type="scientific">Pseudorhizobium halotolerans</name>
    <dbReference type="NCBI Taxonomy" id="1233081"/>
    <lineage>
        <taxon>Bacteria</taxon>
        <taxon>Pseudomonadati</taxon>
        <taxon>Pseudomonadota</taxon>
        <taxon>Alphaproteobacteria</taxon>
        <taxon>Hyphomicrobiales</taxon>
        <taxon>Rhizobiaceae</taxon>
        <taxon>Rhizobium/Agrobacterium group</taxon>
        <taxon>Pseudorhizobium</taxon>
    </lineage>
</organism>
<dbReference type="SUPFAM" id="SSF53448">
    <property type="entry name" value="Nucleotide-diphospho-sugar transferases"/>
    <property type="match status" value="1"/>
</dbReference>
<gene>
    <name evidence="6" type="ORF">RHAB21_01967</name>
</gene>
<dbReference type="InterPro" id="IPR029044">
    <property type="entry name" value="Nucleotide-diphossugar_trans"/>
</dbReference>
<feature type="domain" description="Glycosyltransferase 2-like" evidence="5">
    <location>
        <begin position="4"/>
        <end position="158"/>
    </location>
</feature>
<reference evidence="6 7" key="1">
    <citation type="submission" date="2020-11" db="EMBL/GenBank/DDBJ databases">
        <authorList>
            <person name="Lassalle F."/>
        </authorList>
    </citation>
    <scope>NUCLEOTIDE SEQUENCE [LARGE SCALE GENOMIC DNA]</scope>
    <source>
        <strain evidence="6 7">AB21</strain>
    </source>
</reference>
<comment type="caution">
    <text evidence="6">The sequence shown here is derived from an EMBL/GenBank/DDBJ whole genome shotgun (WGS) entry which is preliminary data.</text>
</comment>
<evidence type="ECO:0000313" key="7">
    <source>
        <dbReference type="Proteomes" id="UP000601041"/>
    </source>
</evidence>
<accession>A0ABN7JLE9</accession>
<keyword evidence="4" id="KW-0812">Transmembrane</keyword>
<proteinExistence type="inferred from homology"/>
<comment type="similarity">
    <text evidence="1">Belongs to the glycosyltransferase 2 family.</text>
</comment>
<evidence type="ECO:0000256" key="3">
    <source>
        <dbReference type="ARBA" id="ARBA00022679"/>
    </source>
</evidence>
<evidence type="ECO:0000256" key="1">
    <source>
        <dbReference type="ARBA" id="ARBA00006739"/>
    </source>
</evidence>
<keyword evidence="4" id="KW-1133">Transmembrane helix</keyword>
<sequence length="355" mass="39351">MIVSVIIKTLNEERRIGRTIETALAAIASVDGEIIVADSGSSDRTIEIATGYPVRIVQIMPPAEPSCGIGPQLGYQYAKGSYICLIDGDMELDETFLGEALDFLAKNPKVAGVTGHVEEKMLDSLEYTRRVTRNAPEARTGSIDRMNGGGLYRRAAVESVGYFTDRNLHCHEEFDLGVRLRSKGWLLHRLDRRFVSHYGHSINSYRLLVRRWRTKYLFGIGELLRASAGQPYWKNVLADLPELKLWALVASWMLASLAVLVMVPAKALAGSAVLVLAAAVVTAMSIRKRSFTMGLYTVVAWLFHTTAVPFGYLRPRRDPRQWIESRELGGQDVENAPAGLDGDGNRWTGVCQRVG</sequence>
<evidence type="ECO:0000313" key="6">
    <source>
        <dbReference type="EMBL" id="CAD7032190.1"/>
    </source>
</evidence>
<feature type="transmembrane region" description="Helical" evidence="4">
    <location>
        <begin position="293"/>
        <end position="313"/>
    </location>
</feature>